<name>A0AAX6EUX9_IRIPA</name>
<protein>
    <submittedName>
        <fullName evidence="2">Formyltetrahydrofolate deformylase 2, mitochondrial isoform X1</fullName>
    </submittedName>
</protein>
<comment type="caution">
    <text evidence="2">The sequence shown here is derived from an EMBL/GenBank/DDBJ whole genome shotgun (WGS) entry which is preliminary data.</text>
</comment>
<feature type="region of interest" description="Disordered" evidence="1">
    <location>
        <begin position="1"/>
        <end position="89"/>
    </location>
</feature>
<feature type="compositionally biased region" description="Polar residues" evidence="1">
    <location>
        <begin position="7"/>
        <end position="24"/>
    </location>
</feature>
<evidence type="ECO:0000256" key="1">
    <source>
        <dbReference type="SAM" id="MobiDB-lite"/>
    </source>
</evidence>
<organism evidence="2 3">
    <name type="scientific">Iris pallida</name>
    <name type="common">Sweet iris</name>
    <dbReference type="NCBI Taxonomy" id="29817"/>
    <lineage>
        <taxon>Eukaryota</taxon>
        <taxon>Viridiplantae</taxon>
        <taxon>Streptophyta</taxon>
        <taxon>Embryophyta</taxon>
        <taxon>Tracheophyta</taxon>
        <taxon>Spermatophyta</taxon>
        <taxon>Magnoliopsida</taxon>
        <taxon>Liliopsida</taxon>
        <taxon>Asparagales</taxon>
        <taxon>Iridaceae</taxon>
        <taxon>Iridoideae</taxon>
        <taxon>Irideae</taxon>
        <taxon>Iris</taxon>
    </lineage>
</organism>
<proteinExistence type="predicted"/>
<keyword evidence="3" id="KW-1185">Reference proteome</keyword>
<evidence type="ECO:0000313" key="3">
    <source>
        <dbReference type="Proteomes" id="UP001140949"/>
    </source>
</evidence>
<reference evidence="2" key="2">
    <citation type="submission" date="2023-04" db="EMBL/GenBank/DDBJ databases">
        <authorList>
            <person name="Bruccoleri R.E."/>
            <person name="Oakeley E.J."/>
            <person name="Faust A.-M."/>
            <person name="Dessus-Babus S."/>
            <person name="Altorfer M."/>
            <person name="Burckhardt D."/>
            <person name="Oertli M."/>
            <person name="Naumann U."/>
            <person name="Petersen F."/>
            <person name="Wong J."/>
        </authorList>
    </citation>
    <scope>NUCLEOTIDE SEQUENCE</scope>
    <source>
        <strain evidence="2">GSM-AAB239-AS_SAM_17_03QT</strain>
        <tissue evidence="2">Leaf</tissue>
    </source>
</reference>
<dbReference type="AlphaFoldDB" id="A0AAX6EUX9"/>
<dbReference type="EMBL" id="JANAVB010033820">
    <property type="protein sequence ID" value="KAJ6807565.1"/>
    <property type="molecule type" value="Genomic_DNA"/>
</dbReference>
<reference evidence="2" key="1">
    <citation type="journal article" date="2023" name="GigaByte">
        <title>Genome assembly of the bearded iris, Iris pallida Lam.</title>
        <authorList>
            <person name="Bruccoleri R.E."/>
            <person name="Oakeley E.J."/>
            <person name="Faust A.M.E."/>
            <person name="Altorfer M."/>
            <person name="Dessus-Babus S."/>
            <person name="Burckhardt D."/>
            <person name="Oertli M."/>
            <person name="Naumann U."/>
            <person name="Petersen F."/>
            <person name="Wong J."/>
        </authorList>
    </citation>
    <scope>NUCLEOTIDE SEQUENCE</scope>
    <source>
        <strain evidence="2">GSM-AAB239-AS_SAM_17_03QT</strain>
    </source>
</reference>
<evidence type="ECO:0000313" key="2">
    <source>
        <dbReference type="EMBL" id="KAJ6807565.1"/>
    </source>
</evidence>
<dbReference type="Proteomes" id="UP001140949">
    <property type="component" value="Unassembled WGS sequence"/>
</dbReference>
<accession>A0AAX6EUX9</accession>
<sequence>MLAIANFQPNQNRLFRSPPTTKQKTPLMAEDQQKKRLHPNHRRRRRRQLIPRCCRYREKNDDPPQSLRFSRFPTEPRSPRLPVPGLRRHRREALRVHRLPRRKHPRCRRLRAGEQPSLLLQKRICLILHVGQGM</sequence>
<gene>
    <name evidence="2" type="ORF">M6B38_170780</name>
</gene>
<feature type="compositionally biased region" description="Basic residues" evidence="1">
    <location>
        <begin position="35"/>
        <end position="49"/>
    </location>
</feature>